<evidence type="ECO:0000313" key="5">
    <source>
        <dbReference type="Proteomes" id="UP001179952"/>
    </source>
</evidence>
<gene>
    <name evidence="4" type="ORF">QJS04_geneDACA023892</name>
</gene>
<feature type="repeat" description="PPR" evidence="3">
    <location>
        <begin position="47"/>
        <end position="81"/>
    </location>
</feature>
<accession>A0AAV9A1U3</accession>
<proteinExistence type="inferred from homology"/>
<dbReference type="Gene3D" id="1.25.40.10">
    <property type="entry name" value="Tetratricopeptide repeat domain"/>
    <property type="match status" value="2"/>
</dbReference>
<comment type="similarity">
    <text evidence="1">Belongs to the PPR family. P subfamily.</text>
</comment>
<protein>
    <recommendedName>
        <fullName evidence="6">Pentatricopeptide repeat-containing protein</fullName>
    </recommendedName>
</protein>
<reference evidence="4" key="1">
    <citation type="journal article" date="2023" name="Nat. Commun.">
        <title>Diploid and tetraploid genomes of Acorus and the evolution of monocots.</title>
        <authorList>
            <person name="Ma L."/>
            <person name="Liu K.W."/>
            <person name="Li Z."/>
            <person name="Hsiao Y.Y."/>
            <person name="Qi Y."/>
            <person name="Fu T."/>
            <person name="Tang G.D."/>
            <person name="Zhang D."/>
            <person name="Sun W.H."/>
            <person name="Liu D.K."/>
            <person name="Li Y."/>
            <person name="Chen G.Z."/>
            <person name="Liu X.D."/>
            <person name="Liao X.Y."/>
            <person name="Jiang Y.T."/>
            <person name="Yu X."/>
            <person name="Hao Y."/>
            <person name="Huang J."/>
            <person name="Zhao X.W."/>
            <person name="Ke S."/>
            <person name="Chen Y.Y."/>
            <person name="Wu W.L."/>
            <person name="Hsu J.L."/>
            <person name="Lin Y.F."/>
            <person name="Huang M.D."/>
            <person name="Li C.Y."/>
            <person name="Huang L."/>
            <person name="Wang Z.W."/>
            <person name="Zhao X."/>
            <person name="Zhong W.Y."/>
            <person name="Peng D.H."/>
            <person name="Ahmad S."/>
            <person name="Lan S."/>
            <person name="Zhang J.S."/>
            <person name="Tsai W.C."/>
            <person name="Van de Peer Y."/>
            <person name="Liu Z.J."/>
        </authorList>
    </citation>
    <scope>NUCLEOTIDE SEQUENCE</scope>
    <source>
        <strain evidence="4">SCP</strain>
    </source>
</reference>
<dbReference type="PANTHER" id="PTHR46128">
    <property type="entry name" value="MITOCHONDRIAL GROUP I INTRON SPLICING FACTOR CCM1"/>
    <property type="match status" value="1"/>
</dbReference>
<comment type="caution">
    <text evidence="4">The sequence shown here is derived from an EMBL/GenBank/DDBJ whole genome shotgun (WGS) entry which is preliminary data.</text>
</comment>
<dbReference type="InterPro" id="IPR002885">
    <property type="entry name" value="PPR_rpt"/>
</dbReference>
<dbReference type="AlphaFoldDB" id="A0AAV9A1U3"/>
<keyword evidence="2" id="KW-0677">Repeat</keyword>
<feature type="repeat" description="PPR" evidence="3">
    <location>
        <begin position="212"/>
        <end position="246"/>
    </location>
</feature>
<feature type="repeat" description="PPR" evidence="3">
    <location>
        <begin position="177"/>
        <end position="211"/>
    </location>
</feature>
<organism evidence="4 5">
    <name type="scientific">Acorus gramineus</name>
    <name type="common">Dwarf sweet flag</name>
    <dbReference type="NCBI Taxonomy" id="55184"/>
    <lineage>
        <taxon>Eukaryota</taxon>
        <taxon>Viridiplantae</taxon>
        <taxon>Streptophyta</taxon>
        <taxon>Embryophyta</taxon>
        <taxon>Tracheophyta</taxon>
        <taxon>Spermatophyta</taxon>
        <taxon>Magnoliopsida</taxon>
        <taxon>Liliopsida</taxon>
        <taxon>Acoraceae</taxon>
        <taxon>Acorus</taxon>
    </lineage>
</organism>
<dbReference type="PANTHER" id="PTHR46128:SF211">
    <property type="entry name" value="PENTACOTRIPEPTIDE-REPEAT REGION OF PRORP DOMAIN-CONTAINING PROTEIN"/>
    <property type="match status" value="1"/>
</dbReference>
<evidence type="ECO:0000313" key="4">
    <source>
        <dbReference type="EMBL" id="KAK1257477.1"/>
    </source>
</evidence>
<reference evidence="4" key="2">
    <citation type="submission" date="2023-06" db="EMBL/GenBank/DDBJ databases">
        <authorList>
            <person name="Ma L."/>
            <person name="Liu K.-W."/>
            <person name="Li Z."/>
            <person name="Hsiao Y.-Y."/>
            <person name="Qi Y."/>
            <person name="Fu T."/>
            <person name="Tang G."/>
            <person name="Zhang D."/>
            <person name="Sun W.-H."/>
            <person name="Liu D.-K."/>
            <person name="Li Y."/>
            <person name="Chen G.-Z."/>
            <person name="Liu X.-D."/>
            <person name="Liao X.-Y."/>
            <person name="Jiang Y.-T."/>
            <person name="Yu X."/>
            <person name="Hao Y."/>
            <person name="Huang J."/>
            <person name="Zhao X.-W."/>
            <person name="Ke S."/>
            <person name="Chen Y.-Y."/>
            <person name="Wu W.-L."/>
            <person name="Hsu J.-L."/>
            <person name="Lin Y.-F."/>
            <person name="Huang M.-D."/>
            <person name="Li C.-Y."/>
            <person name="Huang L."/>
            <person name="Wang Z.-W."/>
            <person name="Zhao X."/>
            <person name="Zhong W.-Y."/>
            <person name="Peng D.-H."/>
            <person name="Ahmad S."/>
            <person name="Lan S."/>
            <person name="Zhang J.-S."/>
            <person name="Tsai W.-C."/>
            <person name="Van De Peer Y."/>
            <person name="Liu Z.-J."/>
        </authorList>
    </citation>
    <scope>NUCLEOTIDE SEQUENCE</scope>
    <source>
        <strain evidence="4">SCP</strain>
        <tissue evidence="4">Leaves</tissue>
    </source>
</reference>
<evidence type="ECO:0000256" key="2">
    <source>
        <dbReference type="ARBA" id="ARBA00022737"/>
    </source>
</evidence>
<dbReference type="Proteomes" id="UP001179952">
    <property type="component" value="Unassembled WGS sequence"/>
</dbReference>
<evidence type="ECO:0008006" key="6">
    <source>
        <dbReference type="Google" id="ProtNLM"/>
    </source>
</evidence>
<evidence type="ECO:0000256" key="1">
    <source>
        <dbReference type="ARBA" id="ARBA00007626"/>
    </source>
</evidence>
<dbReference type="EMBL" id="JAUJYN010000041">
    <property type="protein sequence ID" value="KAK1257477.1"/>
    <property type="molecule type" value="Genomic_DNA"/>
</dbReference>
<dbReference type="InterPro" id="IPR050872">
    <property type="entry name" value="PPR_P_subfamily"/>
</dbReference>
<name>A0AAV9A1U3_ACOGR</name>
<dbReference type="Pfam" id="PF13041">
    <property type="entry name" value="PPR_2"/>
    <property type="match status" value="2"/>
</dbReference>
<dbReference type="InterPro" id="IPR011990">
    <property type="entry name" value="TPR-like_helical_dom_sf"/>
</dbReference>
<dbReference type="NCBIfam" id="TIGR00756">
    <property type="entry name" value="PPR"/>
    <property type="match status" value="4"/>
</dbReference>
<dbReference type="Pfam" id="PF01535">
    <property type="entry name" value="PPR"/>
    <property type="match status" value="3"/>
</dbReference>
<sequence>MFVDHAGFGALLLLPVRDRVTCINCKKTIQIIPPISKEMSEVGVSPDCVTYSTIIGGYCRCYDIDGALDVYNTMIDSDIMPNRVTCIIIVHVLCTGGLLEDAMNFFPKLLSKHKVADMIMSTIFIDWCFRNGNTFQALELWDKMQQIVLIQGLCMYGNVAKAVELLHIMLGCSMIPEVLIWNVVIDGFGKYGDLNNAYLTRDLMVELGVTPNVFTYNALIRAHAIVGNIVDALSLEEEMVSKGILPDLVTYNLLISGACTFGLVPIALQLQKAYADCRQSVAEASRLCVVATGMLCATPYEDICSPMARTIQFQNTRYMYLDFSTPQGTPACAKFRSWRTDEYCESVLPRATRCCPNVPSCFAQYQEVDD</sequence>
<keyword evidence="5" id="KW-1185">Reference proteome</keyword>
<evidence type="ECO:0000256" key="3">
    <source>
        <dbReference type="PROSITE-ProRule" id="PRU00708"/>
    </source>
</evidence>
<dbReference type="PROSITE" id="PS51375">
    <property type="entry name" value="PPR"/>
    <property type="match status" value="3"/>
</dbReference>